<evidence type="ECO:0000256" key="1">
    <source>
        <dbReference type="SAM" id="Phobius"/>
    </source>
</evidence>
<comment type="caution">
    <text evidence="2">The sequence shown here is derived from an EMBL/GenBank/DDBJ whole genome shotgun (WGS) entry which is preliminary data.</text>
</comment>
<dbReference type="OrthoDB" id="10004596at2759"/>
<dbReference type="InterPro" id="IPR039275">
    <property type="entry name" value="PDZD8"/>
</dbReference>
<dbReference type="GO" id="GO:0005739">
    <property type="term" value="C:mitochondrion"/>
    <property type="evidence" value="ECO:0007669"/>
    <property type="project" value="GOC"/>
</dbReference>
<organism evidence="2 3">
    <name type="scientific">Acanthoscelides obtectus</name>
    <name type="common">Bean weevil</name>
    <name type="synonym">Bruchus obtectus</name>
    <dbReference type="NCBI Taxonomy" id="200917"/>
    <lineage>
        <taxon>Eukaryota</taxon>
        <taxon>Metazoa</taxon>
        <taxon>Ecdysozoa</taxon>
        <taxon>Arthropoda</taxon>
        <taxon>Hexapoda</taxon>
        <taxon>Insecta</taxon>
        <taxon>Pterygota</taxon>
        <taxon>Neoptera</taxon>
        <taxon>Endopterygota</taxon>
        <taxon>Coleoptera</taxon>
        <taxon>Polyphaga</taxon>
        <taxon>Cucujiformia</taxon>
        <taxon>Chrysomeloidea</taxon>
        <taxon>Chrysomelidae</taxon>
        <taxon>Bruchinae</taxon>
        <taxon>Bruchini</taxon>
        <taxon>Acanthoscelides</taxon>
    </lineage>
</organism>
<name>A0A9P0KR48_ACAOB</name>
<dbReference type="EMBL" id="CAKOFQ010006898">
    <property type="protein sequence ID" value="CAH1980630.1"/>
    <property type="molecule type" value="Genomic_DNA"/>
</dbReference>
<dbReference type="PANTHER" id="PTHR21519">
    <property type="entry name" value="PDZ DOMAIN-CONTAINING PROTEIN 8"/>
    <property type="match status" value="1"/>
</dbReference>
<reference evidence="2" key="1">
    <citation type="submission" date="2022-03" db="EMBL/GenBank/DDBJ databases">
        <authorList>
            <person name="Sayadi A."/>
        </authorList>
    </citation>
    <scope>NUCLEOTIDE SEQUENCE</scope>
</reference>
<keyword evidence="3" id="KW-1185">Reference proteome</keyword>
<evidence type="ECO:0000313" key="3">
    <source>
        <dbReference type="Proteomes" id="UP001152888"/>
    </source>
</evidence>
<dbReference type="AlphaFoldDB" id="A0A9P0KR48"/>
<dbReference type="PANTHER" id="PTHR21519:SF1">
    <property type="entry name" value="PDZ DOMAIN-CONTAINING PROTEIN 8"/>
    <property type="match status" value="1"/>
</dbReference>
<keyword evidence="1" id="KW-1133">Transmembrane helix</keyword>
<keyword evidence="1" id="KW-0812">Transmembrane</keyword>
<sequence>MDIFGVLFLVCISVLFGVILTLAVQYYILYVYLKKEPVAKPSQRPNSIEYKLPEDIKKQLDTSTLTEKGKNSSLPISLVLQFLFHELRHSEYIKRWLYKKLSLEFDELLTKTTIGKFFDSINVSTCINLFLFRSKIILYKH</sequence>
<feature type="transmembrane region" description="Helical" evidence="1">
    <location>
        <begin position="6"/>
        <end position="33"/>
    </location>
</feature>
<dbReference type="GO" id="GO:0051560">
    <property type="term" value="P:mitochondrial calcium ion homeostasis"/>
    <property type="evidence" value="ECO:0007669"/>
    <property type="project" value="InterPro"/>
</dbReference>
<dbReference type="GO" id="GO:0044233">
    <property type="term" value="C:mitochondria-associated endoplasmic reticulum membrane contact site"/>
    <property type="evidence" value="ECO:0007669"/>
    <property type="project" value="InterPro"/>
</dbReference>
<dbReference type="GO" id="GO:1990456">
    <property type="term" value="P:mitochondrion-endoplasmic reticulum membrane tethering"/>
    <property type="evidence" value="ECO:0007669"/>
    <property type="project" value="InterPro"/>
</dbReference>
<gene>
    <name evidence="2" type="ORF">ACAOBT_LOCUS14099</name>
</gene>
<evidence type="ECO:0000313" key="2">
    <source>
        <dbReference type="EMBL" id="CAH1980630.1"/>
    </source>
</evidence>
<accession>A0A9P0KR48</accession>
<keyword evidence="1" id="KW-0472">Membrane</keyword>
<proteinExistence type="predicted"/>
<protein>
    <submittedName>
        <fullName evidence="2">Uncharacterized protein</fullName>
    </submittedName>
</protein>
<dbReference type="Proteomes" id="UP001152888">
    <property type="component" value="Unassembled WGS sequence"/>
</dbReference>